<dbReference type="GO" id="GO:0005737">
    <property type="term" value="C:cytoplasm"/>
    <property type="evidence" value="ECO:0007669"/>
    <property type="project" value="TreeGrafter"/>
</dbReference>
<dbReference type="GO" id="GO:0005524">
    <property type="term" value="F:ATP binding"/>
    <property type="evidence" value="ECO:0007669"/>
    <property type="project" value="InterPro"/>
</dbReference>
<dbReference type="AlphaFoldDB" id="A0A165NQ41"/>
<dbReference type="SMART" id="SM00220">
    <property type="entry name" value="S_TKc"/>
    <property type="match status" value="1"/>
</dbReference>
<protein>
    <recommendedName>
        <fullName evidence="2">Protein kinase domain-containing protein</fullName>
    </recommendedName>
</protein>
<proteinExistence type="predicted"/>
<feature type="compositionally biased region" description="Low complexity" evidence="1">
    <location>
        <begin position="834"/>
        <end position="848"/>
    </location>
</feature>
<dbReference type="STRING" id="1314783.A0A165NQ41"/>
<dbReference type="SUPFAM" id="SSF56112">
    <property type="entry name" value="Protein kinase-like (PK-like)"/>
    <property type="match status" value="1"/>
</dbReference>
<dbReference type="Pfam" id="PF00069">
    <property type="entry name" value="Pkinase"/>
    <property type="match status" value="1"/>
</dbReference>
<feature type="region of interest" description="Disordered" evidence="1">
    <location>
        <begin position="818"/>
        <end position="853"/>
    </location>
</feature>
<dbReference type="PROSITE" id="PS00108">
    <property type="entry name" value="PROTEIN_KINASE_ST"/>
    <property type="match status" value="1"/>
</dbReference>
<dbReference type="PROSITE" id="PS50011">
    <property type="entry name" value="PROTEIN_KINASE_DOM"/>
    <property type="match status" value="1"/>
</dbReference>
<feature type="compositionally biased region" description="Low complexity" evidence="1">
    <location>
        <begin position="489"/>
        <end position="499"/>
    </location>
</feature>
<dbReference type="CDD" id="cd14014">
    <property type="entry name" value="STKc_PknB_like"/>
    <property type="match status" value="1"/>
</dbReference>
<dbReference type="InterPro" id="IPR008271">
    <property type="entry name" value="Ser/Thr_kinase_AS"/>
</dbReference>
<dbReference type="OrthoDB" id="68483at2759"/>
<feature type="compositionally biased region" description="Basic and acidic residues" evidence="1">
    <location>
        <begin position="511"/>
        <end position="524"/>
    </location>
</feature>
<feature type="region of interest" description="Disordered" evidence="1">
    <location>
        <begin position="346"/>
        <end position="561"/>
    </location>
</feature>
<dbReference type="PANTHER" id="PTHR24348">
    <property type="entry name" value="SERINE/THREONINE-PROTEIN KINASE UNC-51-RELATED"/>
    <property type="match status" value="1"/>
</dbReference>
<feature type="compositionally biased region" description="Polar residues" evidence="1">
    <location>
        <begin position="542"/>
        <end position="555"/>
    </location>
</feature>
<feature type="domain" description="Protein kinase" evidence="2">
    <location>
        <begin position="26"/>
        <end position="302"/>
    </location>
</feature>
<feature type="compositionally biased region" description="Basic and acidic residues" evidence="1">
    <location>
        <begin position="605"/>
        <end position="661"/>
    </location>
</feature>
<feature type="region of interest" description="Disordered" evidence="1">
    <location>
        <begin position="1034"/>
        <end position="1055"/>
    </location>
</feature>
<dbReference type="GO" id="GO:0004674">
    <property type="term" value="F:protein serine/threonine kinase activity"/>
    <property type="evidence" value="ECO:0007669"/>
    <property type="project" value="InterPro"/>
</dbReference>
<dbReference type="InterPro" id="IPR011009">
    <property type="entry name" value="Kinase-like_dom_sf"/>
</dbReference>
<feature type="compositionally biased region" description="Basic and acidic residues" evidence="1">
    <location>
        <begin position="574"/>
        <end position="596"/>
    </location>
</feature>
<evidence type="ECO:0000256" key="1">
    <source>
        <dbReference type="SAM" id="MobiDB-lite"/>
    </source>
</evidence>
<dbReference type="InterPro" id="IPR000719">
    <property type="entry name" value="Prot_kinase_dom"/>
</dbReference>
<dbReference type="InterPro" id="IPR045269">
    <property type="entry name" value="Atg1-like"/>
</dbReference>
<evidence type="ECO:0000313" key="3">
    <source>
        <dbReference type="EMBL" id="KZT67233.1"/>
    </source>
</evidence>
<feature type="region of interest" description="Disordered" evidence="1">
    <location>
        <begin position="889"/>
        <end position="976"/>
    </location>
</feature>
<dbReference type="Proteomes" id="UP000076727">
    <property type="component" value="Unassembled WGS sequence"/>
</dbReference>
<keyword evidence="4" id="KW-1185">Reference proteome</keyword>
<feature type="compositionally biased region" description="Low complexity" evidence="1">
    <location>
        <begin position="526"/>
        <end position="541"/>
    </location>
</feature>
<feature type="compositionally biased region" description="Basic and acidic residues" evidence="1">
    <location>
        <begin position="346"/>
        <end position="400"/>
    </location>
</feature>
<sequence>MLPPPPPPQEATDIFSISDQVLAERLQFIEEIGFGNWGSVWLCRPKPDPASPSADNSHASRDTRIAVKLVHRSKTSTTAARVRSLWNEMKVVRSLKHEPHPSIIPFYSFIITPSYALITMAHHPRLVPVEVPEKHSKPWFRSLLSGVEFLHKRGVVHNDIKPANILMSEEHVPVLIDFGFAERYDIESSKAFHSNLSYGTPEYLSPERARGMPHDTRKSDVWSLGVTLFEILMGRTPFEYSEGEQFTTKEDLEKYWNRTLRGKWVGTWKMSKGLEKLLRRMILPNADLRCTATQAMEDEYWVHKEAPAPAHRKVASVSHAPSLSLGLDKDVFKFTDIISTWSPRSLTEKDKEQEKERKREKEKHNHEPSKKRDADKENEGAKRGRATAEEAEETKLERRASKSHHARSQSQPKLLAAEARIISQAKKNGPMPSLLGTLSPVKPSPPAASTVFSPVGKENDSPTPSANGKPARTTRKPLGPRRPTPPNSPTASLSPLSPSGKENAISPSLAKQKDKEARRSRVFKDVTAANRNAENVAEVVTPKQQPAKSPESHSNSVRDRMKAWERERERLREMQFLEERVREADEEREQQKREEKAMDEEVEQEREKQERELEEKAAREKERLEEEKRREAELEVERQRELDLARDRAVERERGRSRESSLPRLILRGASMSPPDTVPPTPLTPLKEESEPATSPQDEYPHAGNESGISLFRHGLRMSIDKTLRLYKSSTMALGRSTPALQLPNEDEDDISRTSISERESWEDDDLIRRESDDAAKSSLPVVRHAVRNEDLAVANTLDRMTIWVRNVEKVVEDARQTFAESSTGGPLPPLPLAPISRRASLSRSQRSTGRMPRKILAANRIFADGYESGFLDQTAMSFDRSRGSSYFEDAKSETKSPKSPNFIAENTIPTIPSEQPSVASNPQSPAPETPSRRRRATVVTRSPEPARKKPSLEIDTSPSRRREKSRSQNDMIRPITPVTKLEFELQKLATPAPPQRLSTMVDRSIFITPSPSTGPQEVLDAQERSHDELTASPLHVEPYPPRPQSVRVDVPLDTPGRKHLDDVYDRFLMSTAGVKRVGKGYQSQNPGPVSNIPVHSATNAKRSQHFFRSTRRPMPPPISSEDLRRAASIDEFGTIMRAAGAQSPDPCDQSKNTVAIVRKAFKAIVSGKPISTKSRVVP</sequence>
<reference evidence="3 4" key="1">
    <citation type="journal article" date="2016" name="Mol. Biol. Evol.">
        <title>Comparative Genomics of Early-Diverging Mushroom-Forming Fungi Provides Insights into the Origins of Lignocellulose Decay Capabilities.</title>
        <authorList>
            <person name="Nagy L.G."/>
            <person name="Riley R."/>
            <person name="Tritt A."/>
            <person name="Adam C."/>
            <person name="Daum C."/>
            <person name="Floudas D."/>
            <person name="Sun H."/>
            <person name="Yadav J.S."/>
            <person name="Pangilinan J."/>
            <person name="Larsson K.H."/>
            <person name="Matsuura K."/>
            <person name="Barry K."/>
            <person name="Labutti K."/>
            <person name="Kuo R."/>
            <person name="Ohm R.A."/>
            <person name="Bhattacharya S.S."/>
            <person name="Shirouzu T."/>
            <person name="Yoshinaga Y."/>
            <person name="Martin F.M."/>
            <person name="Grigoriev I.V."/>
            <person name="Hibbett D.S."/>
        </authorList>
    </citation>
    <scope>NUCLEOTIDE SEQUENCE [LARGE SCALE GENOMIC DNA]</scope>
    <source>
        <strain evidence="3 4">L-15889</strain>
    </source>
</reference>
<gene>
    <name evidence="3" type="ORF">DAEQUDRAFT_729268</name>
</gene>
<evidence type="ECO:0000259" key="2">
    <source>
        <dbReference type="PROSITE" id="PS50011"/>
    </source>
</evidence>
<feature type="region of interest" description="Disordered" evidence="1">
    <location>
        <begin position="574"/>
        <end position="707"/>
    </location>
</feature>
<name>A0A165NQ41_9APHY</name>
<feature type="region of interest" description="Disordered" evidence="1">
    <location>
        <begin position="737"/>
        <end position="775"/>
    </location>
</feature>
<dbReference type="GO" id="GO:0010506">
    <property type="term" value="P:regulation of autophagy"/>
    <property type="evidence" value="ECO:0007669"/>
    <property type="project" value="InterPro"/>
</dbReference>
<feature type="compositionally biased region" description="Polar residues" evidence="1">
    <location>
        <begin position="908"/>
        <end position="924"/>
    </location>
</feature>
<organism evidence="3 4">
    <name type="scientific">Daedalea quercina L-15889</name>
    <dbReference type="NCBI Taxonomy" id="1314783"/>
    <lineage>
        <taxon>Eukaryota</taxon>
        <taxon>Fungi</taxon>
        <taxon>Dikarya</taxon>
        <taxon>Basidiomycota</taxon>
        <taxon>Agaricomycotina</taxon>
        <taxon>Agaricomycetes</taxon>
        <taxon>Polyporales</taxon>
        <taxon>Fomitopsis</taxon>
    </lineage>
</organism>
<dbReference type="EMBL" id="KV429078">
    <property type="protein sequence ID" value="KZT67233.1"/>
    <property type="molecule type" value="Genomic_DNA"/>
</dbReference>
<accession>A0A165NQ41</accession>
<evidence type="ECO:0000313" key="4">
    <source>
        <dbReference type="Proteomes" id="UP000076727"/>
    </source>
</evidence>
<dbReference type="Gene3D" id="1.10.510.10">
    <property type="entry name" value="Transferase(Phosphotransferase) domain 1"/>
    <property type="match status" value="1"/>
</dbReference>
<dbReference type="PANTHER" id="PTHR24348:SF68">
    <property type="entry name" value="SERINE_THREONINE-PROTEIN KINASE ATG1C"/>
    <property type="match status" value="1"/>
</dbReference>